<dbReference type="Gene3D" id="3.30.365.10">
    <property type="entry name" value="Aldehyde oxidase/xanthine dehydrogenase, molybdopterin binding domain"/>
    <property type="match status" value="1"/>
</dbReference>
<dbReference type="EMBL" id="PVEP01000003">
    <property type="protein sequence ID" value="PQV57232.1"/>
    <property type="molecule type" value="Genomic_DNA"/>
</dbReference>
<dbReference type="GO" id="GO:0016887">
    <property type="term" value="F:ATP hydrolysis activity"/>
    <property type="evidence" value="ECO:0007669"/>
    <property type="project" value="InterPro"/>
</dbReference>
<keyword evidence="7 9" id="KW-1133">Transmembrane helix</keyword>
<gene>
    <name evidence="11" type="ORF">LX70_02094</name>
</gene>
<protein>
    <submittedName>
        <fullName evidence="11">Branched-chain amino acid transport system permease protein</fullName>
    </submittedName>
</protein>
<dbReference type="GO" id="GO:0016491">
    <property type="term" value="F:oxidoreductase activity"/>
    <property type="evidence" value="ECO:0007669"/>
    <property type="project" value="InterPro"/>
</dbReference>
<dbReference type="InterPro" id="IPR027417">
    <property type="entry name" value="P-loop_NTPase"/>
</dbReference>
<evidence type="ECO:0000313" key="12">
    <source>
        <dbReference type="Proteomes" id="UP000238338"/>
    </source>
</evidence>
<dbReference type="Proteomes" id="UP000238338">
    <property type="component" value="Unassembled WGS sequence"/>
</dbReference>
<dbReference type="Pfam" id="PF02653">
    <property type="entry name" value="BPD_transp_2"/>
    <property type="match status" value="1"/>
</dbReference>
<evidence type="ECO:0000256" key="1">
    <source>
        <dbReference type="ARBA" id="ARBA00004651"/>
    </source>
</evidence>
<evidence type="ECO:0000256" key="4">
    <source>
        <dbReference type="ARBA" id="ARBA00022692"/>
    </source>
</evidence>
<feature type="domain" description="ABC transporter" evidence="10">
    <location>
        <begin position="217"/>
        <end position="259"/>
    </location>
</feature>
<keyword evidence="12" id="KW-1185">Reference proteome</keyword>
<organism evidence="11 12">
    <name type="scientific">Albidovulum denitrificans</name>
    <dbReference type="NCBI Taxonomy" id="404881"/>
    <lineage>
        <taxon>Bacteria</taxon>
        <taxon>Pseudomonadati</taxon>
        <taxon>Pseudomonadota</taxon>
        <taxon>Alphaproteobacteria</taxon>
        <taxon>Rhodobacterales</taxon>
        <taxon>Paracoccaceae</taxon>
        <taxon>Albidovulum</taxon>
    </lineage>
</organism>
<dbReference type="Pfam" id="PF00005">
    <property type="entry name" value="ABC_tran"/>
    <property type="match status" value="1"/>
</dbReference>
<evidence type="ECO:0000259" key="10">
    <source>
        <dbReference type="Pfam" id="PF00005"/>
    </source>
</evidence>
<name>A0A2S8S8W2_9RHOB</name>
<keyword evidence="6" id="KW-0067">ATP-binding</keyword>
<comment type="caution">
    <text evidence="11">The sequence shown here is derived from an EMBL/GenBank/DDBJ whole genome shotgun (WGS) entry which is preliminary data.</text>
</comment>
<dbReference type="GO" id="GO:0022857">
    <property type="term" value="F:transmembrane transporter activity"/>
    <property type="evidence" value="ECO:0007669"/>
    <property type="project" value="InterPro"/>
</dbReference>
<evidence type="ECO:0000256" key="7">
    <source>
        <dbReference type="ARBA" id="ARBA00022989"/>
    </source>
</evidence>
<dbReference type="InterPro" id="IPR003439">
    <property type="entry name" value="ABC_transporter-like_ATP-bd"/>
</dbReference>
<evidence type="ECO:0000256" key="8">
    <source>
        <dbReference type="ARBA" id="ARBA00023136"/>
    </source>
</evidence>
<evidence type="ECO:0000256" key="9">
    <source>
        <dbReference type="SAM" id="Phobius"/>
    </source>
</evidence>
<keyword evidence="8 9" id="KW-0472">Membrane</keyword>
<dbReference type="InterPro" id="IPR037165">
    <property type="entry name" value="AldOxase/xan_DH_Mopterin-bd_sf"/>
</dbReference>
<reference evidence="11 12" key="1">
    <citation type="submission" date="2018-02" db="EMBL/GenBank/DDBJ databases">
        <title>Genomic Encyclopedia of Archaeal and Bacterial Type Strains, Phase II (KMG-II): from individual species to whole genera.</title>
        <authorList>
            <person name="Goeker M."/>
        </authorList>
    </citation>
    <scope>NUCLEOTIDE SEQUENCE [LARGE SCALE GENOMIC DNA]</scope>
    <source>
        <strain evidence="11 12">DSM 18921</strain>
    </source>
</reference>
<dbReference type="PANTHER" id="PTHR45772:SF2">
    <property type="entry name" value="ABC TRANSPORTER ATP-BINDING PROTEIN"/>
    <property type="match status" value="1"/>
</dbReference>
<dbReference type="InterPro" id="IPR001851">
    <property type="entry name" value="ABC_transp_permease"/>
</dbReference>
<evidence type="ECO:0000256" key="2">
    <source>
        <dbReference type="ARBA" id="ARBA00022448"/>
    </source>
</evidence>
<dbReference type="GO" id="GO:0005524">
    <property type="term" value="F:ATP binding"/>
    <property type="evidence" value="ECO:0007669"/>
    <property type="project" value="UniProtKB-KW"/>
</dbReference>
<dbReference type="InterPro" id="IPR051120">
    <property type="entry name" value="ABC_AA/LPS_Transport"/>
</dbReference>
<feature type="transmembrane region" description="Helical" evidence="9">
    <location>
        <begin position="142"/>
        <end position="164"/>
    </location>
</feature>
<evidence type="ECO:0000313" key="11">
    <source>
        <dbReference type="EMBL" id="PQV57232.1"/>
    </source>
</evidence>
<evidence type="ECO:0000256" key="6">
    <source>
        <dbReference type="ARBA" id="ARBA00022840"/>
    </source>
</evidence>
<dbReference type="PANTHER" id="PTHR45772">
    <property type="entry name" value="CONSERVED COMPONENT OF ABC TRANSPORTER FOR NATURAL AMINO ACIDS-RELATED"/>
    <property type="match status" value="1"/>
</dbReference>
<keyword evidence="2" id="KW-0813">Transport</keyword>
<dbReference type="SUPFAM" id="SSF52540">
    <property type="entry name" value="P-loop containing nucleoside triphosphate hydrolases"/>
    <property type="match status" value="1"/>
</dbReference>
<dbReference type="AlphaFoldDB" id="A0A2S8S8W2"/>
<dbReference type="SUPFAM" id="SSF56003">
    <property type="entry name" value="Molybdenum cofactor-binding domain"/>
    <property type="match status" value="1"/>
</dbReference>
<sequence>MTAQSALAQDLLAHTGRFTDKKFDWNAMLRAARQARAQIIAAAAEKLGCPADDLNLADGMIRSATNADVAALSGWLYAHVNRFVSPAPFSLHAGIEYMFMMVVGGMGQLVGAVAGAGVVLALKNLLQDILPLVSDHAAQIQSVVFAGLFIVLLQHARGGALSLLQKVRPGSMRHGHADIPATAMTAPLPRRNALGKGAALLTVDGVVKRFKGLVAVNEVSFDIRAGEMVGLIGPNGAGKSTMFNLMTGTLELSAGRVEFLG</sequence>
<keyword evidence="5" id="KW-0547">Nucleotide-binding</keyword>
<evidence type="ECO:0000256" key="5">
    <source>
        <dbReference type="ARBA" id="ARBA00022741"/>
    </source>
</evidence>
<keyword evidence="3" id="KW-1003">Cell membrane</keyword>
<accession>A0A2S8S8W2</accession>
<dbReference type="RefSeq" id="WP_211301692.1">
    <property type="nucleotide sequence ID" value="NZ_PVEP01000003.1"/>
</dbReference>
<comment type="subcellular location">
    <subcellularLocation>
        <location evidence="1">Cell membrane</location>
        <topology evidence="1">Multi-pass membrane protein</topology>
    </subcellularLocation>
</comment>
<proteinExistence type="predicted"/>
<evidence type="ECO:0000256" key="3">
    <source>
        <dbReference type="ARBA" id="ARBA00022475"/>
    </source>
</evidence>
<feature type="transmembrane region" description="Helical" evidence="9">
    <location>
        <begin position="97"/>
        <end position="122"/>
    </location>
</feature>
<dbReference type="GO" id="GO:0005886">
    <property type="term" value="C:plasma membrane"/>
    <property type="evidence" value="ECO:0007669"/>
    <property type="project" value="UniProtKB-SubCell"/>
</dbReference>
<keyword evidence="4 9" id="KW-0812">Transmembrane</keyword>
<dbReference type="Gene3D" id="3.40.50.300">
    <property type="entry name" value="P-loop containing nucleotide triphosphate hydrolases"/>
    <property type="match status" value="1"/>
</dbReference>